<name>A0A8A3P0Q6_9HELO</name>
<feature type="compositionally biased region" description="Basic and acidic residues" evidence="1">
    <location>
        <begin position="223"/>
        <end position="238"/>
    </location>
</feature>
<protein>
    <submittedName>
        <fullName evidence="2">Uncharacterized protein</fullName>
    </submittedName>
</protein>
<evidence type="ECO:0000313" key="3">
    <source>
        <dbReference type="Proteomes" id="UP000672032"/>
    </source>
</evidence>
<feature type="compositionally biased region" description="Acidic residues" evidence="1">
    <location>
        <begin position="239"/>
        <end position="249"/>
    </location>
</feature>
<evidence type="ECO:0000256" key="1">
    <source>
        <dbReference type="SAM" id="MobiDB-lite"/>
    </source>
</evidence>
<feature type="region of interest" description="Disordered" evidence="1">
    <location>
        <begin position="223"/>
        <end position="252"/>
    </location>
</feature>
<keyword evidence="3" id="KW-1185">Reference proteome</keyword>
<reference evidence="2" key="1">
    <citation type="submission" date="2020-10" db="EMBL/GenBank/DDBJ databases">
        <title>Genome Sequence of Monilinia vaccinii-corymbosi Sheds Light on Mummy Berry Disease Infection of Blueberry and Mating Type.</title>
        <authorList>
            <person name="Yow A.G."/>
            <person name="Zhang Y."/>
            <person name="Bansal K."/>
            <person name="Eacker S.M."/>
            <person name="Sullivan S."/>
            <person name="Liachko I."/>
            <person name="Cubeta M.A."/>
            <person name="Rollins J.A."/>
            <person name="Ashrafi H."/>
        </authorList>
    </citation>
    <scope>NUCLEOTIDE SEQUENCE</scope>
    <source>
        <strain evidence="2">RL-1</strain>
    </source>
</reference>
<proteinExistence type="predicted"/>
<accession>A0A8A3P0Q6</accession>
<dbReference type="Proteomes" id="UP000672032">
    <property type="component" value="Chromosome 2"/>
</dbReference>
<sequence length="264" mass="30893">MDHALARAWLDYRRRYAEWQLGIWRDHPILNSPSPITRANEDAPLSRLDPSSPSYAATALAAIFQRLRNYLYRQSSLPVNIPQEIFATEEFMQQQACYVALIEELRGALKLDLDLSGWVPTTPDEISRLEQRVSAALCQGREAEGLLMEMRWELQEKIKMWMGVEEAMERRREKEERDAREAKYEKMTSTFKDARVGMEEMRKGLQGLELKHQKMMSINKKIQEENRAMQEETKKTEEGIEETSEEEEDGVQKVDVWKFMSRSA</sequence>
<organism evidence="2 3">
    <name type="scientific">Monilinia vaccinii-corymbosi</name>
    <dbReference type="NCBI Taxonomy" id="61207"/>
    <lineage>
        <taxon>Eukaryota</taxon>
        <taxon>Fungi</taxon>
        <taxon>Dikarya</taxon>
        <taxon>Ascomycota</taxon>
        <taxon>Pezizomycotina</taxon>
        <taxon>Leotiomycetes</taxon>
        <taxon>Helotiales</taxon>
        <taxon>Sclerotiniaceae</taxon>
        <taxon>Monilinia</taxon>
    </lineage>
</organism>
<gene>
    <name evidence="2" type="ORF">DSL72_000948</name>
</gene>
<dbReference type="AlphaFoldDB" id="A0A8A3P0Q6"/>
<dbReference type="EMBL" id="CP063406">
    <property type="protein sequence ID" value="QSZ31383.1"/>
    <property type="molecule type" value="Genomic_DNA"/>
</dbReference>
<evidence type="ECO:0000313" key="2">
    <source>
        <dbReference type="EMBL" id="QSZ31383.1"/>
    </source>
</evidence>